<evidence type="ECO:0000256" key="3">
    <source>
        <dbReference type="PROSITE-ProRule" id="PRU01278"/>
    </source>
</evidence>
<gene>
    <name evidence="5" type="primary">pduA_2</name>
    <name evidence="5" type="ORF">ABG79_00387</name>
</gene>
<dbReference type="PROSITE" id="PS51930">
    <property type="entry name" value="BMC_2"/>
    <property type="match status" value="1"/>
</dbReference>
<evidence type="ECO:0000256" key="1">
    <source>
        <dbReference type="ARBA" id="ARBA00024322"/>
    </source>
</evidence>
<dbReference type="PANTHER" id="PTHR33941:SF11">
    <property type="entry name" value="BACTERIAL MICROCOMPARTMENT SHELL PROTEIN PDUJ"/>
    <property type="match status" value="1"/>
</dbReference>
<evidence type="ECO:0000256" key="2">
    <source>
        <dbReference type="ARBA" id="ARBA00024446"/>
    </source>
</evidence>
<dbReference type="InterPro" id="IPR050575">
    <property type="entry name" value="BMC_shell"/>
</dbReference>
<comment type="subcellular location">
    <subcellularLocation>
        <location evidence="1">Bacterial microcompartment</location>
    </subcellularLocation>
</comment>
<dbReference type="AlphaFoldDB" id="A0A0R3K3S1"/>
<proteinExistence type="inferred from homology"/>
<dbReference type="InterPro" id="IPR000249">
    <property type="entry name" value="BMC_dom"/>
</dbReference>
<dbReference type="CDD" id="cd07045">
    <property type="entry name" value="BMC_CcmK_like"/>
    <property type="match status" value="1"/>
</dbReference>
<dbReference type="RefSeq" id="WP_057976567.1">
    <property type="nucleotide sequence ID" value="NZ_LKHP01000002.1"/>
</dbReference>
<dbReference type="SMART" id="SM00877">
    <property type="entry name" value="BMC"/>
    <property type="match status" value="1"/>
</dbReference>
<keyword evidence="6" id="KW-1185">Reference proteome</keyword>
<dbReference type="InterPro" id="IPR044872">
    <property type="entry name" value="CcmK/CsoS1_BMC"/>
</dbReference>
<reference evidence="5 6" key="1">
    <citation type="submission" date="2015-09" db="EMBL/GenBank/DDBJ databases">
        <title>Draft genome sequence of a Caloramator mitchellensis, a moderate thermophile from the Great Artesian Basin of Australia.</title>
        <authorList>
            <person name="Patel B.K."/>
        </authorList>
    </citation>
    <scope>NUCLEOTIDE SEQUENCE [LARGE SCALE GENOMIC DNA]</scope>
    <source>
        <strain evidence="5 6">VF08</strain>
    </source>
</reference>
<dbReference type="Pfam" id="PF00936">
    <property type="entry name" value="BMC"/>
    <property type="match status" value="1"/>
</dbReference>
<name>A0A0R3K3S1_CALMK</name>
<dbReference type="PANTHER" id="PTHR33941">
    <property type="entry name" value="PROPANEDIOL UTILIZATION PROTEIN PDUA"/>
    <property type="match status" value="1"/>
</dbReference>
<sequence>MKEAIGIIETRGLVAAIQAADTMVKTANVRIMNFQVVGSGLVSVTVSGEVAAVKSAVENGRHTAEAISEIISVNVIPRPHDEVDKMF</sequence>
<dbReference type="Proteomes" id="UP000052015">
    <property type="component" value="Unassembled WGS sequence"/>
</dbReference>
<dbReference type="STRING" id="908809.ABG79_00387"/>
<dbReference type="SUPFAM" id="SSF143414">
    <property type="entry name" value="CcmK-like"/>
    <property type="match status" value="1"/>
</dbReference>
<evidence type="ECO:0000313" key="6">
    <source>
        <dbReference type="Proteomes" id="UP000052015"/>
    </source>
</evidence>
<comment type="similarity">
    <text evidence="3">Belongs to the bacterial microcompartments protein family.</text>
</comment>
<dbReference type="OrthoDB" id="9812608at2"/>
<dbReference type="EMBL" id="LKHP01000002">
    <property type="protein sequence ID" value="KRQ87586.1"/>
    <property type="molecule type" value="Genomic_DNA"/>
</dbReference>
<accession>A0A0R3K3S1</accession>
<keyword evidence="2" id="KW-1283">Bacterial microcompartment</keyword>
<evidence type="ECO:0000313" key="5">
    <source>
        <dbReference type="EMBL" id="KRQ87586.1"/>
    </source>
</evidence>
<dbReference type="InterPro" id="IPR037233">
    <property type="entry name" value="CcmK-like_sf"/>
</dbReference>
<protein>
    <submittedName>
        <fullName evidence="5">Propanediol utilization protein PduA</fullName>
    </submittedName>
</protein>
<feature type="domain" description="BMC" evidence="4">
    <location>
        <begin position="4"/>
        <end position="87"/>
    </location>
</feature>
<evidence type="ECO:0000259" key="4">
    <source>
        <dbReference type="PROSITE" id="PS51930"/>
    </source>
</evidence>
<dbReference type="GO" id="GO:0031469">
    <property type="term" value="C:bacterial microcompartment"/>
    <property type="evidence" value="ECO:0007669"/>
    <property type="project" value="UniProtKB-SubCell"/>
</dbReference>
<organism evidence="5 6">
    <name type="scientific">Caloramator mitchellensis</name>
    <dbReference type="NCBI Taxonomy" id="908809"/>
    <lineage>
        <taxon>Bacteria</taxon>
        <taxon>Bacillati</taxon>
        <taxon>Bacillota</taxon>
        <taxon>Clostridia</taxon>
        <taxon>Eubacteriales</taxon>
        <taxon>Clostridiaceae</taxon>
        <taxon>Caloramator</taxon>
    </lineage>
</organism>
<comment type="caution">
    <text evidence="5">The sequence shown here is derived from an EMBL/GenBank/DDBJ whole genome shotgun (WGS) entry which is preliminary data.</text>
</comment>
<dbReference type="Gene3D" id="3.30.70.1710">
    <property type="match status" value="1"/>
</dbReference>